<dbReference type="InterPro" id="IPR000477">
    <property type="entry name" value="RT_dom"/>
</dbReference>
<dbReference type="CDD" id="cd01647">
    <property type="entry name" value="RT_LTR"/>
    <property type="match status" value="1"/>
</dbReference>
<dbReference type="InterPro" id="IPR053134">
    <property type="entry name" value="RNA-dir_DNA_polymerase"/>
</dbReference>
<dbReference type="Pfam" id="PF00078">
    <property type="entry name" value="RVT_1"/>
    <property type="match status" value="1"/>
</dbReference>
<gene>
    <name evidence="2" type="ORF">CRG98_004795</name>
</gene>
<comment type="caution">
    <text evidence="2">The sequence shown here is derived from an EMBL/GenBank/DDBJ whole genome shotgun (WGS) entry which is preliminary data.</text>
</comment>
<dbReference type="InterPro" id="IPR043128">
    <property type="entry name" value="Rev_trsase/Diguanyl_cyclase"/>
</dbReference>
<accession>A0A2I0L246</accession>
<evidence type="ECO:0000313" key="2">
    <source>
        <dbReference type="EMBL" id="PKI74777.1"/>
    </source>
</evidence>
<dbReference type="PANTHER" id="PTHR24559:SF444">
    <property type="entry name" value="REVERSE TRANSCRIPTASE DOMAIN-CONTAINING PROTEIN"/>
    <property type="match status" value="1"/>
</dbReference>
<protein>
    <recommendedName>
        <fullName evidence="1">Reverse transcriptase domain-containing protein</fullName>
    </recommendedName>
</protein>
<evidence type="ECO:0000313" key="3">
    <source>
        <dbReference type="Proteomes" id="UP000233551"/>
    </source>
</evidence>
<dbReference type="Proteomes" id="UP000233551">
    <property type="component" value="Unassembled WGS sequence"/>
</dbReference>
<sequence>MCVDYTDLSKSYSKDAYSLPRIDKLVDSAVGEKLLTFMDVYSGYDQIKMHPLDEKHTTFYTNNEVCCYEVMPFELKNAGATYQRLVNRMLAKQLGRNVEAYVDNMIVKSPLIAQHCADLEGMFVTLRKY</sequence>
<dbReference type="AlphaFoldDB" id="A0A2I0L246"/>
<dbReference type="EMBL" id="PGOL01000193">
    <property type="protein sequence ID" value="PKI74777.1"/>
    <property type="molecule type" value="Genomic_DNA"/>
</dbReference>
<dbReference type="Gene3D" id="3.10.10.10">
    <property type="entry name" value="HIV Type 1 Reverse Transcriptase, subunit A, domain 1"/>
    <property type="match status" value="1"/>
</dbReference>
<name>A0A2I0L246_PUNGR</name>
<dbReference type="SUPFAM" id="SSF56672">
    <property type="entry name" value="DNA/RNA polymerases"/>
    <property type="match status" value="1"/>
</dbReference>
<reference evidence="2 3" key="1">
    <citation type="submission" date="2017-11" db="EMBL/GenBank/DDBJ databases">
        <title>De-novo sequencing of pomegranate (Punica granatum L.) genome.</title>
        <authorList>
            <person name="Akparov Z."/>
            <person name="Amiraslanov A."/>
            <person name="Hajiyeva S."/>
            <person name="Abbasov M."/>
            <person name="Kaur K."/>
            <person name="Hamwieh A."/>
            <person name="Solovyev V."/>
            <person name="Salamov A."/>
            <person name="Braich B."/>
            <person name="Kosarev P."/>
            <person name="Mahmoud A."/>
            <person name="Hajiyev E."/>
            <person name="Babayeva S."/>
            <person name="Izzatullayeva V."/>
            <person name="Mammadov A."/>
            <person name="Mammadov A."/>
            <person name="Sharifova S."/>
            <person name="Ojaghi J."/>
            <person name="Eynullazada K."/>
            <person name="Bayramov B."/>
            <person name="Abdulazimova A."/>
            <person name="Shahmuradov I."/>
        </authorList>
    </citation>
    <scope>NUCLEOTIDE SEQUENCE [LARGE SCALE GENOMIC DNA]</scope>
    <source>
        <strain evidence="3">cv. AG2017</strain>
        <tissue evidence="2">Leaf</tissue>
    </source>
</reference>
<evidence type="ECO:0000259" key="1">
    <source>
        <dbReference type="Pfam" id="PF00078"/>
    </source>
</evidence>
<keyword evidence="3" id="KW-1185">Reference proteome</keyword>
<dbReference type="InterPro" id="IPR043502">
    <property type="entry name" value="DNA/RNA_pol_sf"/>
</dbReference>
<feature type="domain" description="Reverse transcriptase" evidence="1">
    <location>
        <begin position="2"/>
        <end position="129"/>
    </location>
</feature>
<proteinExistence type="predicted"/>
<organism evidence="2 3">
    <name type="scientific">Punica granatum</name>
    <name type="common">Pomegranate</name>
    <dbReference type="NCBI Taxonomy" id="22663"/>
    <lineage>
        <taxon>Eukaryota</taxon>
        <taxon>Viridiplantae</taxon>
        <taxon>Streptophyta</taxon>
        <taxon>Embryophyta</taxon>
        <taxon>Tracheophyta</taxon>
        <taxon>Spermatophyta</taxon>
        <taxon>Magnoliopsida</taxon>
        <taxon>eudicotyledons</taxon>
        <taxon>Gunneridae</taxon>
        <taxon>Pentapetalae</taxon>
        <taxon>rosids</taxon>
        <taxon>malvids</taxon>
        <taxon>Myrtales</taxon>
        <taxon>Lythraceae</taxon>
        <taxon>Punica</taxon>
    </lineage>
</organism>
<dbReference type="STRING" id="22663.A0A2I0L246"/>
<dbReference type="Gene3D" id="3.30.70.270">
    <property type="match status" value="1"/>
</dbReference>
<dbReference type="PANTHER" id="PTHR24559">
    <property type="entry name" value="TRANSPOSON TY3-I GAG-POL POLYPROTEIN"/>
    <property type="match status" value="1"/>
</dbReference>